<accession>T1F481</accession>
<dbReference type="SMART" id="SM00292">
    <property type="entry name" value="BRCT"/>
    <property type="match status" value="3"/>
</dbReference>
<dbReference type="Pfam" id="PF12738">
    <property type="entry name" value="PTCB-BRCT"/>
    <property type="match status" value="2"/>
</dbReference>
<dbReference type="Proteomes" id="UP000015101">
    <property type="component" value="Unassembled WGS sequence"/>
</dbReference>
<evidence type="ECO:0000313" key="4">
    <source>
        <dbReference type="Proteomes" id="UP000015101"/>
    </source>
</evidence>
<gene>
    <name evidence="3" type="primary">20203630</name>
    <name evidence="2" type="ORF">HELRODRAFT_171398</name>
</gene>
<dbReference type="EMBL" id="KB096325">
    <property type="protein sequence ID" value="ESO05730.1"/>
    <property type="molecule type" value="Genomic_DNA"/>
</dbReference>
<dbReference type="KEGG" id="hro:HELRODRAFT_171398"/>
<dbReference type="InterPro" id="IPR053036">
    <property type="entry name" value="CellCycle_DNARepair_Reg"/>
</dbReference>
<reference evidence="2 4" key="2">
    <citation type="journal article" date="2013" name="Nature">
        <title>Insights into bilaterian evolution from three spiralian genomes.</title>
        <authorList>
            <person name="Simakov O."/>
            <person name="Marletaz F."/>
            <person name="Cho S.J."/>
            <person name="Edsinger-Gonzales E."/>
            <person name="Havlak P."/>
            <person name="Hellsten U."/>
            <person name="Kuo D.H."/>
            <person name="Larsson T."/>
            <person name="Lv J."/>
            <person name="Arendt D."/>
            <person name="Savage R."/>
            <person name="Osoegawa K."/>
            <person name="de Jong P."/>
            <person name="Grimwood J."/>
            <person name="Chapman J.A."/>
            <person name="Shapiro H."/>
            <person name="Aerts A."/>
            <person name="Otillar R.P."/>
            <person name="Terry A.Y."/>
            <person name="Boore J.L."/>
            <person name="Grigoriev I.V."/>
            <person name="Lindberg D.R."/>
            <person name="Seaver E.C."/>
            <person name="Weisblat D.A."/>
            <person name="Putnam N.H."/>
            <person name="Rokhsar D.S."/>
        </authorList>
    </citation>
    <scope>NUCLEOTIDE SEQUENCE</scope>
</reference>
<evidence type="ECO:0000313" key="3">
    <source>
        <dbReference type="EnsemblMetazoa" id="HelroP171398"/>
    </source>
</evidence>
<dbReference type="CDD" id="cd17730">
    <property type="entry name" value="BRCT_PAXIP1_rpt4"/>
    <property type="match status" value="1"/>
</dbReference>
<dbReference type="EnsemblMetazoa" id="HelroT171398">
    <property type="protein sequence ID" value="HelroP171398"/>
    <property type="gene ID" value="HelroG171398"/>
</dbReference>
<sequence>MFLARQLSRHDNLLAWALVTVHGGKYTTRLNRTVTHLLTNISSGSKFMKASKVGLHVVCVQWLVVVIQEGKLITESDYHPDLFTCSSLATYDGESCKKDVDTSNNCNNTTSRQLESSESNLGIVPHSMSLTQLNTNRLLSSASTEVRNYPAQHKSLSSNSFIRKVPNKSCDWLPTTDHSHLPSIYRTHENPNDVKPENCLAGCCFFMEDCKKYLTDSEFNLWKQVIRQYQGKVMDDYADEVTHVLCETQDSPYFHKALTDKKRLVTSYWLNDCLSQHKLIVPCNCLHIPHMKPIEMICSNQIMIQFVQCDFKWQTLCITNFDGYERVLVKRMIVMLGAKYTGFLNRNNSLLVAKRASGKKYQKALEWNVPVVNARWISELMFGNLKALKQPLLPSLFSVTVKPRCSRDMLSSNFMKWSNISRQSRFGRDSPHKCLSPSWKTRAGRKCFRALLESVNPALLTADKSSSYMFYILNKTNKS</sequence>
<protein>
    <recommendedName>
        <fullName evidence="1">BRCT domain-containing protein</fullName>
    </recommendedName>
</protein>
<dbReference type="OrthoDB" id="342264at2759"/>
<dbReference type="RefSeq" id="XP_009016363.1">
    <property type="nucleotide sequence ID" value="XM_009018115.1"/>
</dbReference>
<reference evidence="4" key="1">
    <citation type="submission" date="2012-12" db="EMBL/GenBank/DDBJ databases">
        <authorList>
            <person name="Hellsten U."/>
            <person name="Grimwood J."/>
            <person name="Chapman J.A."/>
            <person name="Shapiro H."/>
            <person name="Aerts A."/>
            <person name="Otillar R.P."/>
            <person name="Terry A.Y."/>
            <person name="Boore J.L."/>
            <person name="Simakov O."/>
            <person name="Marletaz F."/>
            <person name="Cho S.-J."/>
            <person name="Edsinger-Gonzales E."/>
            <person name="Havlak P."/>
            <person name="Kuo D.-H."/>
            <person name="Larsson T."/>
            <person name="Lv J."/>
            <person name="Arendt D."/>
            <person name="Savage R."/>
            <person name="Osoegawa K."/>
            <person name="de Jong P."/>
            <person name="Lindberg D.R."/>
            <person name="Seaver E.C."/>
            <person name="Weisblat D.A."/>
            <person name="Putnam N.H."/>
            <person name="Grigoriev I.V."/>
            <person name="Rokhsar D.S."/>
        </authorList>
    </citation>
    <scope>NUCLEOTIDE SEQUENCE</scope>
</reference>
<evidence type="ECO:0000313" key="2">
    <source>
        <dbReference type="EMBL" id="ESO05730.1"/>
    </source>
</evidence>
<dbReference type="InterPro" id="IPR036420">
    <property type="entry name" value="BRCT_dom_sf"/>
</dbReference>
<dbReference type="PANTHER" id="PTHR47667">
    <property type="entry name" value="REGULATOR OF TY1 TRANSPOSITION PROTEIN 107"/>
    <property type="match status" value="1"/>
</dbReference>
<feature type="domain" description="BRCT" evidence="1">
    <location>
        <begin position="311"/>
        <end position="381"/>
    </location>
</feature>
<dbReference type="Pfam" id="PF00533">
    <property type="entry name" value="BRCT"/>
    <property type="match status" value="1"/>
</dbReference>
<evidence type="ECO:0000259" key="1">
    <source>
        <dbReference type="PROSITE" id="PS50172"/>
    </source>
</evidence>
<dbReference type="CTD" id="20203630"/>
<dbReference type="SUPFAM" id="SSF52113">
    <property type="entry name" value="BRCT domain"/>
    <property type="match status" value="3"/>
</dbReference>
<feature type="domain" description="BRCT" evidence="1">
    <location>
        <begin position="1"/>
        <end position="80"/>
    </location>
</feature>
<dbReference type="EMBL" id="AMQM01003868">
    <property type="status" value="NOT_ANNOTATED_CDS"/>
    <property type="molecule type" value="Genomic_DNA"/>
</dbReference>
<feature type="domain" description="BRCT" evidence="1">
    <location>
        <begin position="195"/>
        <end position="280"/>
    </location>
</feature>
<dbReference type="HOGENOM" id="CLU_570223_0_0_1"/>
<name>T1F481_HELRO</name>
<organism evidence="3 4">
    <name type="scientific">Helobdella robusta</name>
    <name type="common">Californian leech</name>
    <dbReference type="NCBI Taxonomy" id="6412"/>
    <lineage>
        <taxon>Eukaryota</taxon>
        <taxon>Metazoa</taxon>
        <taxon>Spiralia</taxon>
        <taxon>Lophotrochozoa</taxon>
        <taxon>Annelida</taxon>
        <taxon>Clitellata</taxon>
        <taxon>Hirudinea</taxon>
        <taxon>Rhynchobdellida</taxon>
        <taxon>Glossiphoniidae</taxon>
        <taxon>Helobdella</taxon>
    </lineage>
</organism>
<dbReference type="GeneID" id="20203630"/>
<keyword evidence="4" id="KW-1185">Reference proteome</keyword>
<dbReference type="PANTHER" id="PTHR47667:SF1">
    <property type="entry name" value="REGULATOR OF TY1 TRANSPOSITION PROTEIN 107"/>
    <property type="match status" value="1"/>
</dbReference>
<dbReference type="InParanoid" id="T1F481"/>
<dbReference type="eggNOG" id="KOG2043">
    <property type="taxonomic scope" value="Eukaryota"/>
</dbReference>
<proteinExistence type="predicted"/>
<dbReference type="STRING" id="6412.T1F481"/>
<dbReference type="CDD" id="cd17711">
    <property type="entry name" value="BRCT_PAXIP1_rpt3"/>
    <property type="match status" value="1"/>
</dbReference>
<reference evidence="3" key="3">
    <citation type="submission" date="2015-06" db="UniProtKB">
        <authorList>
            <consortium name="EnsemblMetazoa"/>
        </authorList>
    </citation>
    <scope>IDENTIFICATION</scope>
</reference>
<dbReference type="PROSITE" id="PS50172">
    <property type="entry name" value="BRCT"/>
    <property type="match status" value="3"/>
</dbReference>
<dbReference type="InterPro" id="IPR001357">
    <property type="entry name" value="BRCT_dom"/>
</dbReference>
<dbReference type="AlphaFoldDB" id="T1F481"/>
<dbReference type="Gene3D" id="3.40.50.10190">
    <property type="entry name" value="BRCT domain"/>
    <property type="match status" value="3"/>
</dbReference>